<dbReference type="EC" id="2.1.2.9" evidence="2 5"/>
<dbReference type="InterPro" id="IPR002376">
    <property type="entry name" value="Formyl_transf_N"/>
</dbReference>
<accession>A0A2M8LEE8</accession>
<evidence type="ECO:0000259" key="6">
    <source>
        <dbReference type="Pfam" id="PF00551"/>
    </source>
</evidence>
<dbReference type="HAMAP" id="MF_00182">
    <property type="entry name" value="Formyl_trans"/>
    <property type="match status" value="1"/>
</dbReference>
<dbReference type="Proteomes" id="UP000231152">
    <property type="component" value="Unassembled WGS sequence"/>
</dbReference>
<evidence type="ECO:0000313" key="8">
    <source>
        <dbReference type="EMBL" id="PJE75795.1"/>
    </source>
</evidence>
<name>A0A2M8LEE8_9BACT</name>
<dbReference type="InterPro" id="IPR041711">
    <property type="entry name" value="Met-tRNA-FMT_N"/>
</dbReference>
<dbReference type="Pfam" id="PF00551">
    <property type="entry name" value="Formyl_trans_N"/>
    <property type="match status" value="1"/>
</dbReference>
<organism evidence="8 9">
    <name type="scientific">Candidatus Uhrbacteria bacterium CG10_big_fil_rev_8_21_14_0_10_48_11</name>
    <dbReference type="NCBI Taxonomy" id="1975037"/>
    <lineage>
        <taxon>Bacteria</taxon>
        <taxon>Candidatus Uhriibacteriota</taxon>
    </lineage>
</organism>
<dbReference type="GO" id="GO:0004479">
    <property type="term" value="F:methionyl-tRNA formyltransferase activity"/>
    <property type="evidence" value="ECO:0007669"/>
    <property type="project" value="UniProtKB-UniRule"/>
</dbReference>
<dbReference type="InterPro" id="IPR011034">
    <property type="entry name" value="Formyl_transferase-like_C_sf"/>
</dbReference>
<dbReference type="AlphaFoldDB" id="A0A2M8LEE8"/>
<dbReference type="Pfam" id="PF02911">
    <property type="entry name" value="Formyl_trans_C"/>
    <property type="match status" value="1"/>
</dbReference>
<dbReference type="InterPro" id="IPR005794">
    <property type="entry name" value="Fmt"/>
</dbReference>
<dbReference type="EMBL" id="PFET01000009">
    <property type="protein sequence ID" value="PJE75795.1"/>
    <property type="molecule type" value="Genomic_DNA"/>
</dbReference>
<keyword evidence="4 5" id="KW-0648">Protein biosynthesis</keyword>
<gene>
    <name evidence="5" type="primary">fmt</name>
    <name evidence="8" type="ORF">COV04_02525</name>
</gene>
<feature type="binding site" evidence="5">
    <location>
        <begin position="109"/>
        <end position="112"/>
    </location>
    <ligand>
        <name>(6S)-5,6,7,8-tetrahydrofolate</name>
        <dbReference type="ChEBI" id="CHEBI:57453"/>
    </ligand>
</feature>
<evidence type="ECO:0000259" key="7">
    <source>
        <dbReference type="Pfam" id="PF02911"/>
    </source>
</evidence>
<comment type="catalytic activity">
    <reaction evidence="5">
        <text>L-methionyl-tRNA(fMet) + (6R)-10-formyltetrahydrofolate = N-formyl-L-methionyl-tRNA(fMet) + (6S)-5,6,7,8-tetrahydrofolate + H(+)</text>
        <dbReference type="Rhea" id="RHEA:24380"/>
        <dbReference type="Rhea" id="RHEA-COMP:9952"/>
        <dbReference type="Rhea" id="RHEA-COMP:9953"/>
        <dbReference type="ChEBI" id="CHEBI:15378"/>
        <dbReference type="ChEBI" id="CHEBI:57453"/>
        <dbReference type="ChEBI" id="CHEBI:78530"/>
        <dbReference type="ChEBI" id="CHEBI:78844"/>
        <dbReference type="ChEBI" id="CHEBI:195366"/>
        <dbReference type="EC" id="2.1.2.9"/>
    </reaction>
</comment>
<dbReference type="PANTHER" id="PTHR11138:SF5">
    <property type="entry name" value="METHIONYL-TRNA FORMYLTRANSFERASE, MITOCHONDRIAL"/>
    <property type="match status" value="1"/>
</dbReference>
<evidence type="ECO:0000313" key="9">
    <source>
        <dbReference type="Proteomes" id="UP000231152"/>
    </source>
</evidence>
<comment type="caution">
    <text evidence="8">The sequence shown here is derived from an EMBL/GenBank/DDBJ whole genome shotgun (WGS) entry which is preliminary data.</text>
</comment>
<sequence>MVKPRVLFVGTGFFAATILEALFDTSTLVGAVTQPPRPQGKNKERLDNPVAVVAKEKNVPLLTPDKIGTSFEVLEALTPDVLVVADYGQIIPERILLLPPHGALNLHPSLLPRHRGATPIESAILEGDDITGVTLMVMDSKMDHGPVVAVIEHKLSGNETVLELEAVLASKAAALLTSTLPNYLEGTVTPHAQEHSKATFCKMLTREKGYIDGSTTVLQALRMYRAYQPWPGIWTTVTVNNKPKRLKLLKVKEWKDFLPEDTNVLFRNDDKLGLKLADGALIIEEAQLEGKKVQPAKDLINGLRV</sequence>
<dbReference type="InterPro" id="IPR044135">
    <property type="entry name" value="Met-tRNA-FMT_C"/>
</dbReference>
<dbReference type="NCBIfam" id="TIGR00460">
    <property type="entry name" value="fmt"/>
    <property type="match status" value="1"/>
</dbReference>
<reference evidence="8 9" key="1">
    <citation type="submission" date="2017-09" db="EMBL/GenBank/DDBJ databases">
        <title>Depth-based differentiation of microbial function through sediment-hosted aquifers and enrichment of novel symbionts in the deep terrestrial subsurface.</title>
        <authorList>
            <person name="Probst A.J."/>
            <person name="Ladd B."/>
            <person name="Jarett J.K."/>
            <person name="Geller-Mcgrath D.E."/>
            <person name="Sieber C.M."/>
            <person name="Emerson J.B."/>
            <person name="Anantharaman K."/>
            <person name="Thomas B.C."/>
            <person name="Malmstrom R."/>
            <person name="Stieglmeier M."/>
            <person name="Klingl A."/>
            <person name="Woyke T."/>
            <person name="Ryan C.M."/>
            <person name="Banfield J.F."/>
        </authorList>
    </citation>
    <scope>NUCLEOTIDE SEQUENCE [LARGE SCALE GENOMIC DNA]</scope>
    <source>
        <strain evidence="8">CG10_big_fil_rev_8_21_14_0_10_48_11</strain>
    </source>
</reference>
<feature type="domain" description="Formyl transferase N-terminal" evidence="6">
    <location>
        <begin position="6"/>
        <end position="178"/>
    </location>
</feature>
<dbReference type="CDD" id="cd08704">
    <property type="entry name" value="Met_tRNA_FMT_C"/>
    <property type="match status" value="1"/>
</dbReference>
<evidence type="ECO:0000256" key="5">
    <source>
        <dbReference type="HAMAP-Rule" id="MF_00182"/>
    </source>
</evidence>
<proteinExistence type="inferred from homology"/>
<dbReference type="InterPro" id="IPR036477">
    <property type="entry name" value="Formyl_transf_N_sf"/>
</dbReference>
<dbReference type="GO" id="GO:0005829">
    <property type="term" value="C:cytosol"/>
    <property type="evidence" value="ECO:0007669"/>
    <property type="project" value="TreeGrafter"/>
</dbReference>
<protein>
    <recommendedName>
        <fullName evidence="2 5">Methionyl-tRNA formyltransferase</fullName>
        <ecNumber evidence="2 5">2.1.2.9</ecNumber>
    </recommendedName>
</protein>
<evidence type="ECO:0000256" key="1">
    <source>
        <dbReference type="ARBA" id="ARBA00010699"/>
    </source>
</evidence>
<keyword evidence="3 5" id="KW-0808">Transferase</keyword>
<dbReference type="SUPFAM" id="SSF53328">
    <property type="entry name" value="Formyltransferase"/>
    <property type="match status" value="1"/>
</dbReference>
<evidence type="ECO:0000256" key="4">
    <source>
        <dbReference type="ARBA" id="ARBA00022917"/>
    </source>
</evidence>
<dbReference type="CDD" id="cd08646">
    <property type="entry name" value="FMT_core_Met-tRNA-FMT_N"/>
    <property type="match status" value="1"/>
</dbReference>
<dbReference type="InterPro" id="IPR005793">
    <property type="entry name" value="Formyl_trans_C"/>
</dbReference>
<comment type="similarity">
    <text evidence="1 5">Belongs to the Fmt family.</text>
</comment>
<evidence type="ECO:0000256" key="3">
    <source>
        <dbReference type="ARBA" id="ARBA00022679"/>
    </source>
</evidence>
<dbReference type="Gene3D" id="3.40.50.12230">
    <property type="match status" value="1"/>
</dbReference>
<dbReference type="PANTHER" id="PTHR11138">
    <property type="entry name" value="METHIONYL-TRNA FORMYLTRANSFERASE"/>
    <property type="match status" value="1"/>
</dbReference>
<dbReference type="SUPFAM" id="SSF50486">
    <property type="entry name" value="FMT C-terminal domain-like"/>
    <property type="match status" value="1"/>
</dbReference>
<comment type="function">
    <text evidence="5">Attaches a formyl group to the free amino group of methionyl-tRNA(fMet). The formyl group appears to play a dual role in the initiator identity of N-formylmethionyl-tRNA by promoting its recognition by IF2 and preventing the misappropriation of this tRNA by the elongation apparatus.</text>
</comment>
<evidence type="ECO:0000256" key="2">
    <source>
        <dbReference type="ARBA" id="ARBA00012261"/>
    </source>
</evidence>
<feature type="domain" description="Formyl transferase C-terminal" evidence="7">
    <location>
        <begin position="204"/>
        <end position="303"/>
    </location>
</feature>